<proteinExistence type="evidence at transcript level"/>
<dbReference type="KEGG" id="osa:4325343"/>
<evidence type="ECO:0000313" key="2">
    <source>
        <dbReference type="EMBL" id="BAG89763.1"/>
    </source>
</evidence>
<dbReference type="EMBL" id="AK065985">
    <property type="protein sequence ID" value="BAG89763.1"/>
    <property type="molecule type" value="mRNA"/>
</dbReference>
<organism evidence="2">
    <name type="scientific">Oryza sativa subsp. japonica</name>
    <name type="common">Rice</name>
    <dbReference type="NCBI Taxonomy" id="39947"/>
    <lineage>
        <taxon>Eukaryota</taxon>
        <taxon>Viridiplantae</taxon>
        <taxon>Streptophyta</taxon>
        <taxon>Embryophyta</taxon>
        <taxon>Tracheophyta</taxon>
        <taxon>Spermatophyta</taxon>
        <taxon>Magnoliopsida</taxon>
        <taxon>Liliopsida</taxon>
        <taxon>Poales</taxon>
        <taxon>Poaceae</taxon>
        <taxon>BOP clade</taxon>
        <taxon>Oryzoideae</taxon>
        <taxon>Oryzeae</taxon>
        <taxon>Oryzinae</taxon>
        <taxon>Oryza</taxon>
        <taxon>Oryza sativa</taxon>
    </lineage>
</organism>
<feature type="compositionally biased region" description="Polar residues" evidence="1">
    <location>
        <begin position="58"/>
        <end position="67"/>
    </location>
</feature>
<dbReference type="AlphaFoldDB" id="B7EBL6"/>
<evidence type="ECO:0000256" key="1">
    <source>
        <dbReference type="SAM" id="MobiDB-lite"/>
    </source>
</evidence>
<feature type="compositionally biased region" description="Basic and acidic residues" evidence="1">
    <location>
        <begin position="161"/>
        <end position="174"/>
    </location>
</feature>
<accession>B7EBL6</accession>
<dbReference type="RefSeq" id="XP_015613558.1">
    <property type="nucleotide sequence ID" value="XM_015758072.3"/>
</dbReference>
<feature type="compositionally biased region" description="Low complexity" evidence="1">
    <location>
        <begin position="1"/>
        <end position="34"/>
    </location>
</feature>
<feature type="compositionally biased region" description="Basic and acidic residues" evidence="1">
    <location>
        <begin position="90"/>
        <end position="104"/>
    </location>
</feature>
<reference evidence="2" key="1">
    <citation type="journal article" date="2003" name="Science">
        <title>Collection, Mapping, and Annotation of Over 28,000 cDNA Clones from japonica Rice.</title>
        <authorList>
            <person name="Kikuchi S."/>
            <person name="Satoh K."/>
            <person name="Nagata T."/>
            <person name="Kawagashira N."/>
            <person name="Doi K."/>
            <person name="Kishimoto N."/>
            <person name="Yazaki J."/>
            <person name="Ishikawa M."/>
            <person name="Yamada H."/>
            <person name="Ooka H."/>
            <person name="Hotta I."/>
            <person name="Kojima K."/>
            <person name="Namiki T."/>
            <person name="Ohneda E."/>
            <person name="Yahagi W."/>
            <person name="Suzuki K."/>
            <person name="Li C."/>
            <person name="Ohtsuki K."/>
            <person name="Shishiki T."/>
            <person name="Otomo Y."/>
            <person name="Murakami K."/>
            <person name="Iida Y."/>
            <person name="Sugano S."/>
            <person name="Fujimura T."/>
            <person name="Suzuki Y."/>
            <person name="Tsunoda Y."/>
            <person name="Kurosaki T."/>
            <person name="Kodama T."/>
            <person name="Masuda H."/>
            <person name="Kobayashi M."/>
            <person name="Xie Q."/>
            <person name="Lu M."/>
            <person name="Narikawa R."/>
            <person name="Sugiyama A."/>
            <person name="Mizuno K."/>
            <person name="Yokomizo S."/>
            <person name="Niikura J."/>
            <person name="Ikeda R."/>
            <person name="Ishibiki J."/>
            <person name="Kawamata M."/>
            <person name="Yoshimura A."/>
            <person name="Miura J."/>
            <person name="Kusumegi T."/>
            <person name="Oka M."/>
            <person name="Ryu R."/>
            <person name="Ueda M."/>
            <person name="Matsubara K."/>
            <person name="Kawai J."/>
            <person name="Carninci P."/>
            <person name="Adachi J."/>
            <person name="Aizawa K."/>
            <person name="Arakawa T."/>
            <person name="Fukuda S."/>
            <person name="Hara A."/>
            <person name="Hashidume W."/>
            <person name="Hayatsu N."/>
            <person name="Imotani K."/>
            <person name="Ishii Y."/>
            <person name="Itoh M."/>
            <person name="Kagawa I."/>
            <person name="Kondo S."/>
            <person name="Konno H."/>
            <person name="Miyazaki A."/>
            <person name="Osato N."/>
            <person name="Ota Y."/>
            <person name="Saito R."/>
            <person name="Sasaki D."/>
            <person name="Sato K."/>
            <person name="Shibata K."/>
            <person name="Shinagawa A."/>
            <person name="Shiraki T."/>
            <person name="Yoshino M."/>
            <person name="Hayashizaki Y."/>
        </authorList>
    </citation>
    <scope>NUCLEOTIDE SEQUENCE</scope>
</reference>
<name>B7EBL6_ORYSJ</name>
<sequence>MSPSTSQPASAIVSASSSSSLQTAPTPSETSTESQLAIIPAQGTSTPTKYTPAAATDETPTSKSSSLVFTKKSIIVSGYSMPSHTAKTSTDTKAKIGTHHEEKISQSASLTTIVPRDTSDKAKVTAESPDESPQADPSLAPKSTPKKRGRPTETTTIAKKLFKDSTQKKPTDSE</sequence>
<feature type="region of interest" description="Disordered" evidence="1">
    <location>
        <begin position="81"/>
        <end position="174"/>
    </location>
</feature>
<protein>
    <submittedName>
        <fullName evidence="2">cDNA clone:J013045P20, full insert sequence</fullName>
    </submittedName>
</protein>
<dbReference type="GeneID" id="4325343"/>
<feature type="region of interest" description="Disordered" evidence="1">
    <location>
        <begin position="1"/>
        <end position="67"/>
    </location>
</feature>